<name>A0A0C3DSF3_9AGAM</name>
<gene>
    <name evidence="1" type="ORF">SCLCIDRAFT_1214198</name>
</gene>
<dbReference type="InParanoid" id="A0A0C3DSF3"/>
<reference evidence="2" key="2">
    <citation type="submission" date="2015-01" db="EMBL/GenBank/DDBJ databases">
        <title>Evolutionary Origins and Diversification of the Mycorrhizal Mutualists.</title>
        <authorList>
            <consortium name="DOE Joint Genome Institute"/>
            <consortium name="Mycorrhizal Genomics Consortium"/>
            <person name="Kohler A."/>
            <person name="Kuo A."/>
            <person name="Nagy L.G."/>
            <person name="Floudas D."/>
            <person name="Copeland A."/>
            <person name="Barry K.W."/>
            <person name="Cichocki N."/>
            <person name="Veneault-Fourrey C."/>
            <person name="LaButti K."/>
            <person name="Lindquist E.A."/>
            <person name="Lipzen A."/>
            <person name="Lundell T."/>
            <person name="Morin E."/>
            <person name="Murat C."/>
            <person name="Riley R."/>
            <person name="Ohm R."/>
            <person name="Sun H."/>
            <person name="Tunlid A."/>
            <person name="Henrissat B."/>
            <person name="Grigoriev I.V."/>
            <person name="Hibbett D.S."/>
            <person name="Martin F."/>
        </authorList>
    </citation>
    <scope>NUCLEOTIDE SEQUENCE [LARGE SCALE GENOMIC DNA]</scope>
    <source>
        <strain evidence="2">Foug A</strain>
    </source>
</reference>
<dbReference type="EMBL" id="KN822034">
    <property type="protein sequence ID" value="KIM63560.1"/>
    <property type="molecule type" value="Genomic_DNA"/>
</dbReference>
<keyword evidence="2" id="KW-1185">Reference proteome</keyword>
<protein>
    <submittedName>
        <fullName evidence="1">Uncharacterized protein</fullName>
    </submittedName>
</protein>
<proteinExistence type="predicted"/>
<evidence type="ECO:0000313" key="1">
    <source>
        <dbReference type="EMBL" id="KIM63560.1"/>
    </source>
</evidence>
<sequence>MLSFVDRLPQDSRNETTLTPDMKLPSIISKGISIRQHELDQKSQCKHKPVDAVFLSPCAQILVSLLFNERPVRSYLTPSDILGIHYPECLRSTASVEIKNNTASAVS</sequence>
<dbReference type="Proteomes" id="UP000053989">
    <property type="component" value="Unassembled WGS sequence"/>
</dbReference>
<accession>A0A0C3DSF3</accession>
<reference evidence="1 2" key="1">
    <citation type="submission" date="2014-04" db="EMBL/GenBank/DDBJ databases">
        <authorList>
            <consortium name="DOE Joint Genome Institute"/>
            <person name="Kuo A."/>
            <person name="Kohler A."/>
            <person name="Nagy L.G."/>
            <person name="Floudas D."/>
            <person name="Copeland A."/>
            <person name="Barry K.W."/>
            <person name="Cichocki N."/>
            <person name="Veneault-Fourrey C."/>
            <person name="LaButti K."/>
            <person name="Lindquist E.A."/>
            <person name="Lipzen A."/>
            <person name="Lundell T."/>
            <person name="Morin E."/>
            <person name="Murat C."/>
            <person name="Sun H."/>
            <person name="Tunlid A."/>
            <person name="Henrissat B."/>
            <person name="Grigoriev I.V."/>
            <person name="Hibbett D.S."/>
            <person name="Martin F."/>
            <person name="Nordberg H.P."/>
            <person name="Cantor M.N."/>
            <person name="Hua S.X."/>
        </authorList>
    </citation>
    <scope>NUCLEOTIDE SEQUENCE [LARGE SCALE GENOMIC DNA]</scope>
    <source>
        <strain evidence="1 2">Foug A</strain>
    </source>
</reference>
<dbReference type="AlphaFoldDB" id="A0A0C3DSF3"/>
<organism evidence="1 2">
    <name type="scientific">Scleroderma citrinum Foug A</name>
    <dbReference type="NCBI Taxonomy" id="1036808"/>
    <lineage>
        <taxon>Eukaryota</taxon>
        <taxon>Fungi</taxon>
        <taxon>Dikarya</taxon>
        <taxon>Basidiomycota</taxon>
        <taxon>Agaricomycotina</taxon>
        <taxon>Agaricomycetes</taxon>
        <taxon>Agaricomycetidae</taxon>
        <taxon>Boletales</taxon>
        <taxon>Sclerodermatineae</taxon>
        <taxon>Sclerodermataceae</taxon>
        <taxon>Scleroderma</taxon>
    </lineage>
</organism>
<evidence type="ECO:0000313" key="2">
    <source>
        <dbReference type="Proteomes" id="UP000053989"/>
    </source>
</evidence>
<dbReference type="HOGENOM" id="CLU_2211520_0_0_1"/>